<sequence>MNCNTIPQEPDDISRQKADKSSSMDQNDPETRGSQSGPRRKRGQYTNLACYECKKRKTKCNSAHPCSQCAKAGRECTFPPQIPRRRGMNFGPTETSKILKRLSDIENQLQPSPARLPLPTGLSAPDSASDLNSQGLQNAILAIPEPTDDSSMPPLSSPHANSSAPQQAPMEQHMPFGPPNTLNMGLPSDSPLSSPYSTNCNRGSEAGTASIYTPATAHYKFNIDLARTNLLARGVYPPAHNDNGISGAGFTGANSSRLASPAPQLARPDDPFVDPLWLIDRMEAMRLCNVYEEEINISHPFLDMATIRDNVKTLYDSIDILLRHGCARISLKDTTIIGKDDLQIVKLVFATALITETGGPGSLAKALFDDVKSSTRDKFWEDVTIPTIVIFFLLAMWQFLADNDRLAWRLTGFVARWCLEIGLNQSLFIRQVPRSDHDRKMAVRLFWCIHALDRRWSFGNGLPFVIQDSDIDKNYPEPDDQVPYLKAMVAFSYIMSAVWYASYSSPIDRSKTKGRDEASYLDFRITKWWDELPAELQLGKNDDQFPRGMKRLRILLYLRRCQLKILLHQSVLHSPLLIQEHSQVADGVVQLAKDIIWKLDNLHRSTDIYSTQQMCFNYFLVLSLGVIFLAISQAPDRFARTVQAEFHAALDLVESLSSNSYVSRRLWRFISGLRPLGDRLASKGADQTKHVGEDSEGPVVLEQTQNIPEPDLRFLQFTEDAFMPLQPFEEPVDAAQLMESMKSIFEAMEGDWGQGSVQN</sequence>
<dbReference type="Proteomes" id="UP000830768">
    <property type="component" value="Chromosome 12"/>
</dbReference>
<reference evidence="1" key="1">
    <citation type="submission" date="2021-11" db="EMBL/GenBank/DDBJ databases">
        <title>Fusarium solani-melongenae Genome sequencing and assembly.</title>
        <authorList>
            <person name="Xie S."/>
            <person name="Huang L."/>
            <person name="Zhang X."/>
        </authorList>
    </citation>
    <scope>NUCLEOTIDE SEQUENCE</scope>
    <source>
        <strain evidence="1">CRI 24-3</strain>
    </source>
</reference>
<keyword evidence="2" id="KW-1185">Reference proteome</keyword>
<organism evidence="1 2">
    <name type="scientific">Fusarium solani subsp. cucurbitae</name>
    <name type="common">Neocosmosporum cucurbitae</name>
    <dbReference type="NCBI Taxonomy" id="2747967"/>
    <lineage>
        <taxon>Eukaryota</taxon>
        <taxon>Fungi</taxon>
        <taxon>Dikarya</taxon>
        <taxon>Ascomycota</taxon>
        <taxon>Pezizomycotina</taxon>
        <taxon>Sordariomycetes</taxon>
        <taxon>Hypocreomycetidae</taxon>
        <taxon>Hypocreales</taxon>
        <taxon>Nectriaceae</taxon>
        <taxon>Fusarium</taxon>
        <taxon>Fusarium solani species complex</taxon>
    </lineage>
</organism>
<proteinExistence type="predicted"/>
<name>A0ACD3ZPZ0_FUSSC</name>
<evidence type="ECO:0000313" key="1">
    <source>
        <dbReference type="EMBL" id="UPL03018.1"/>
    </source>
</evidence>
<dbReference type="EMBL" id="CP090040">
    <property type="protein sequence ID" value="UPL03018.1"/>
    <property type="molecule type" value="Genomic_DNA"/>
</dbReference>
<gene>
    <name evidence="1" type="ORF">LCI18_013952</name>
</gene>
<evidence type="ECO:0000313" key="2">
    <source>
        <dbReference type="Proteomes" id="UP000830768"/>
    </source>
</evidence>
<accession>A0ACD3ZPZ0</accession>
<protein>
    <submittedName>
        <fullName evidence="1">Uncharacterized protein</fullName>
    </submittedName>
</protein>